<keyword evidence="11 13" id="KW-0030">Aminoacyl-tRNA synthetase</keyword>
<feature type="binding site" evidence="13">
    <location>
        <position position="231"/>
    </location>
    <ligand>
        <name>Zn(2+)</name>
        <dbReference type="ChEBI" id="CHEBI:29105"/>
    </ligand>
</feature>
<dbReference type="CDD" id="cd00672">
    <property type="entry name" value="CysRS_core"/>
    <property type="match status" value="1"/>
</dbReference>
<dbReference type="GO" id="GO:0006423">
    <property type="term" value="P:cysteinyl-tRNA aminoacylation"/>
    <property type="evidence" value="ECO:0007669"/>
    <property type="project" value="UniProtKB-UniRule"/>
</dbReference>
<accession>A0AA48HXY5</accession>
<evidence type="ECO:0000256" key="9">
    <source>
        <dbReference type="ARBA" id="ARBA00022840"/>
    </source>
</evidence>
<dbReference type="PANTHER" id="PTHR10890">
    <property type="entry name" value="CYSTEINYL-TRNA SYNTHETASE"/>
    <property type="match status" value="1"/>
</dbReference>
<reference evidence="15" key="1">
    <citation type="journal article" date="2023" name="ISME J.">
        <title>Emergence of putative energy parasites within Clostridia revealed by genome analysis of a novel endosymbiotic clade.</title>
        <authorList>
            <person name="Takahashi K."/>
            <person name="Kuwahara H."/>
            <person name="Horikawa Y."/>
            <person name="Izawa K."/>
            <person name="Kato D."/>
            <person name="Inagaki T."/>
            <person name="Yuki M."/>
            <person name="Ohkuma M."/>
            <person name="Hongoh Y."/>
        </authorList>
    </citation>
    <scope>NUCLEOTIDE SEQUENCE</scope>
    <source>
        <strain evidence="15">CfP3-15</strain>
    </source>
</reference>
<dbReference type="Pfam" id="PF01406">
    <property type="entry name" value="tRNA-synt_1e"/>
    <property type="match status" value="1"/>
</dbReference>
<feature type="binding site" evidence="13">
    <location>
        <position position="206"/>
    </location>
    <ligand>
        <name>Zn(2+)</name>
        <dbReference type="ChEBI" id="CHEBI:29105"/>
    </ligand>
</feature>
<evidence type="ECO:0000256" key="6">
    <source>
        <dbReference type="ARBA" id="ARBA00022723"/>
    </source>
</evidence>
<dbReference type="SMART" id="SM00840">
    <property type="entry name" value="DALR_2"/>
    <property type="match status" value="1"/>
</dbReference>
<evidence type="ECO:0000256" key="11">
    <source>
        <dbReference type="ARBA" id="ARBA00023146"/>
    </source>
</evidence>
<keyword evidence="6 13" id="KW-0479">Metal-binding</keyword>
<dbReference type="Pfam" id="PF23493">
    <property type="entry name" value="CysS_C"/>
    <property type="match status" value="1"/>
</dbReference>
<evidence type="ECO:0000256" key="8">
    <source>
        <dbReference type="ARBA" id="ARBA00022833"/>
    </source>
</evidence>
<dbReference type="HAMAP" id="MF_00041">
    <property type="entry name" value="Cys_tRNA_synth"/>
    <property type="match status" value="1"/>
</dbReference>
<gene>
    <name evidence="13" type="primary">cysS</name>
    <name evidence="15" type="ORF">CfP315_0301</name>
</gene>
<dbReference type="InterPro" id="IPR032678">
    <property type="entry name" value="tRNA-synt_1_cat_dom"/>
</dbReference>
<dbReference type="Gene3D" id="1.20.120.1910">
    <property type="entry name" value="Cysteine-tRNA ligase, C-terminal anti-codon recognition domain"/>
    <property type="match status" value="1"/>
</dbReference>
<evidence type="ECO:0000256" key="1">
    <source>
        <dbReference type="ARBA" id="ARBA00004496"/>
    </source>
</evidence>
<dbReference type="GO" id="GO:0005524">
    <property type="term" value="F:ATP binding"/>
    <property type="evidence" value="ECO:0007669"/>
    <property type="project" value="UniProtKB-UniRule"/>
</dbReference>
<sequence length="466" mass="54479">MFLYNTLTRKKEEFIPIDKEEIKIYVCGPTVYDYIHIGNARPLCVFDVLRNYLEYMGYNVKFVQNFTDIDDKIINRAKEENTDYLTVSERFIKEFKKDSKGLNIRVANINPRATENIETMIAIIKELIKKEHAYILDGDVYFRVKTFKNYGKLSGQKTEELEFGIKTENQSKEDLLDFALWKASKENEPSWSSPWGKGRPGWHIECSAMVLKFLGKTIDLHCGGRDLIFPHHENEIAQSECYNRTKFCNYWLHNGHVNIDNMKMSKSLGNFLTVRKISEKYGYEVIRYLMISSHYRSPINFSTENIKSCLNSLKKLYNFKENLIFARKNRSSENGKSISEEVENYKILFLDAMNDDLNTPEALAVIFKIVKKINIFLSEEDATFSMESVDNVLNMFNELVGILGIMYKDQKIKLDEKKVNSLLKEREIARKNKNWEKADEIRNVLKENNITIEDTAQGVNVKMFEN</sequence>
<feature type="short sequence motif" description="'HIGH' region" evidence="13">
    <location>
        <begin position="29"/>
        <end position="39"/>
    </location>
</feature>
<dbReference type="Pfam" id="PF09190">
    <property type="entry name" value="DALR_2"/>
    <property type="match status" value="1"/>
</dbReference>
<dbReference type="InterPro" id="IPR015803">
    <property type="entry name" value="Cys-tRNA-ligase"/>
</dbReference>
<comment type="subcellular location">
    <subcellularLocation>
        <location evidence="1 13">Cytoplasm</location>
    </subcellularLocation>
</comment>
<comment type="catalytic activity">
    <reaction evidence="12 13">
        <text>tRNA(Cys) + L-cysteine + ATP = L-cysteinyl-tRNA(Cys) + AMP + diphosphate</text>
        <dbReference type="Rhea" id="RHEA:17773"/>
        <dbReference type="Rhea" id="RHEA-COMP:9661"/>
        <dbReference type="Rhea" id="RHEA-COMP:9679"/>
        <dbReference type="ChEBI" id="CHEBI:30616"/>
        <dbReference type="ChEBI" id="CHEBI:33019"/>
        <dbReference type="ChEBI" id="CHEBI:35235"/>
        <dbReference type="ChEBI" id="CHEBI:78442"/>
        <dbReference type="ChEBI" id="CHEBI:78517"/>
        <dbReference type="ChEBI" id="CHEBI:456215"/>
        <dbReference type="EC" id="6.1.1.16"/>
    </reaction>
</comment>
<dbReference type="InterPro" id="IPR014729">
    <property type="entry name" value="Rossmann-like_a/b/a_fold"/>
</dbReference>
<dbReference type="InterPro" id="IPR009080">
    <property type="entry name" value="tRNAsynth_Ia_anticodon-bd"/>
</dbReference>
<feature type="binding site" evidence="13">
    <location>
        <position position="266"/>
    </location>
    <ligand>
        <name>ATP</name>
        <dbReference type="ChEBI" id="CHEBI:30616"/>
    </ligand>
</feature>
<evidence type="ECO:0000256" key="2">
    <source>
        <dbReference type="ARBA" id="ARBA00005594"/>
    </source>
</evidence>
<proteinExistence type="inferred from homology"/>
<dbReference type="InterPro" id="IPR056411">
    <property type="entry name" value="CysS_C"/>
</dbReference>
<comment type="subunit">
    <text evidence="3 13">Monomer.</text>
</comment>
<dbReference type="KEGG" id="ips:CfP315_0301"/>
<dbReference type="PRINTS" id="PR00983">
    <property type="entry name" value="TRNASYNTHCYS"/>
</dbReference>
<dbReference type="FunFam" id="3.40.50.620:FF:000009">
    <property type="entry name" value="Cysteine--tRNA ligase"/>
    <property type="match status" value="1"/>
</dbReference>
<feature type="binding site" evidence="13">
    <location>
        <position position="235"/>
    </location>
    <ligand>
        <name>Zn(2+)</name>
        <dbReference type="ChEBI" id="CHEBI:29105"/>
    </ligand>
</feature>
<evidence type="ECO:0000256" key="13">
    <source>
        <dbReference type="HAMAP-Rule" id="MF_00041"/>
    </source>
</evidence>
<feature type="short sequence motif" description="'KMSKS' region" evidence="13">
    <location>
        <begin position="263"/>
        <end position="267"/>
    </location>
</feature>
<dbReference type="Gene3D" id="3.40.50.620">
    <property type="entry name" value="HUPs"/>
    <property type="match status" value="1"/>
</dbReference>
<evidence type="ECO:0000256" key="5">
    <source>
        <dbReference type="ARBA" id="ARBA00022598"/>
    </source>
</evidence>
<evidence type="ECO:0000313" key="15">
    <source>
        <dbReference type="EMBL" id="BED91774.1"/>
    </source>
</evidence>
<dbReference type="GO" id="GO:0008270">
    <property type="term" value="F:zinc ion binding"/>
    <property type="evidence" value="ECO:0007669"/>
    <property type="project" value="UniProtKB-UniRule"/>
</dbReference>
<dbReference type="Proteomes" id="UP001337580">
    <property type="component" value="Chromosome"/>
</dbReference>
<keyword evidence="10 13" id="KW-0648">Protein biosynthesis</keyword>
<dbReference type="SUPFAM" id="SSF47323">
    <property type="entry name" value="Anticodon-binding domain of a subclass of class I aminoacyl-tRNA synthetases"/>
    <property type="match status" value="1"/>
</dbReference>
<dbReference type="EC" id="6.1.1.16" evidence="13"/>
<name>A0AA48HXY5_9FIRM</name>
<evidence type="ECO:0000256" key="12">
    <source>
        <dbReference type="ARBA" id="ARBA00047398"/>
    </source>
</evidence>
<evidence type="ECO:0000256" key="4">
    <source>
        <dbReference type="ARBA" id="ARBA00022490"/>
    </source>
</evidence>
<dbReference type="AlphaFoldDB" id="A0AA48HXY5"/>
<dbReference type="GO" id="GO:0004817">
    <property type="term" value="F:cysteine-tRNA ligase activity"/>
    <property type="evidence" value="ECO:0007669"/>
    <property type="project" value="UniProtKB-UniRule"/>
</dbReference>
<dbReference type="NCBIfam" id="TIGR00435">
    <property type="entry name" value="cysS"/>
    <property type="match status" value="1"/>
</dbReference>
<dbReference type="GO" id="GO:0005829">
    <property type="term" value="C:cytosol"/>
    <property type="evidence" value="ECO:0007669"/>
    <property type="project" value="TreeGrafter"/>
</dbReference>
<feature type="binding site" evidence="13">
    <location>
        <position position="27"/>
    </location>
    <ligand>
        <name>Zn(2+)</name>
        <dbReference type="ChEBI" id="CHEBI:29105"/>
    </ligand>
</feature>
<evidence type="ECO:0000256" key="10">
    <source>
        <dbReference type="ARBA" id="ARBA00022917"/>
    </source>
</evidence>
<dbReference type="InterPro" id="IPR015273">
    <property type="entry name" value="Cys-tRNA-synt_Ia_DALR"/>
</dbReference>
<evidence type="ECO:0000256" key="7">
    <source>
        <dbReference type="ARBA" id="ARBA00022741"/>
    </source>
</evidence>
<keyword evidence="8 13" id="KW-0862">Zinc</keyword>
<dbReference type="SUPFAM" id="SSF52374">
    <property type="entry name" value="Nucleotidylyl transferase"/>
    <property type="match status" value="1"/>
</dbReference>
<evidence type="ECO:0000256" key="3">
    <source>
        <dbReference type="ARBA" id="ARBA00011245"/>
    </source>
</evidence>
<keyword evidence="4 13" id="KW-0963">Cytoplasm</keyword>
<evidence type="ECO:0000259" key="14">
    <source>
        <dbReference type="SMART" id="SM00840"/>
    </source>
</evidence>
<keyword evidence="7 13" id="KW-0547">Nucleotide-binding</keyword>
<feature type="domain" description="Cysteinyl-tRNA synthetase class Ia DALR" evidence="14">
    <location>
        <begin position="348"/>
        <end position="414"/>
    </location>
</feature>
<dbReference type="InterPro" id="IPR024909">
    <property type="entry name" value="Cys-tRNA/MSH_ligase"/>
</dbReference>
<dbReference type="PANTHER" id="PTHR10890:SF3">
    <property type="entry name" value="CYSTEINE--TRNA LIGASE, CYTOPLASMIC"/>
    <property type="match status" value="1"/>
</dbReference>
<keyword evidence="9 13" id="KW-0067">ATP-binding</keyword>
<keyword evidence="5 13" id="KW-0436">Ligase</keyword>
<protein>
    <recommendedName>
        <fullName evidence="13">Cysteine--tRNA ligase</fullName>
        <ecNumber evidence="13">6.1.1.16</ecNumber>
    </recommendedName>
    <alternativeName>
        <fullName evidence="13">Cysteinyl-tRNA synthetase</fullName>
        <shortName evidence="13">CysRS</shortName>
    </alternativeName>
</protein>
<dbReference type="EMBL" id="AP027924">
    <property type="protein sequence ID" value="BED91774.1"/>
    <property type="molecule type" value="Genomic_DNA"/>
</dbReference>
<organism evidence="15">
    <name type="scientific">Candidatus Improbicoccus pseudotrichonymphae</name>
    <dbReference type="NCBI Taxonomy" id="3033792"/>
    <lineage>
        <taxon>Bacteria</taxon>
        <taxon>Bacillati</taxon>
        <taxon>Bacillota</taxon>
        <taxon>Clostridia</taxon>
        <taxon>Candidatus Improbicoccus</taxon>
    </lineage>
</organism>
<comment type="similarity">
    <text evidence="2 13">Belongs to the class-I aminoacyl-tRNA synthetase family.</text>
</comment>
<comment type="cofactor">
    <cofactor evidence="13">
        <name>Zn(2+)</name>
        <dbReference type="ChEBI" id="CHEBI:29105"/>
    </cofactor>
    <text evidence="13">Binds 1 zinc ion per subunit.</text>
</comment>